<dbReference type="EMBL" id="AP019304">
    <property type="protein sequence ID" value="BBH08794.1"/>
    <property type="molecule type" value="Genomic_DNA"/>
</dbReference>
<keyword evidence="1" id="KW-0378">Hydrolase</keyword>
<accession>A0A4Y1RWS5</accession>
<proteinExistence type="predicted"/>
<protein>
    <submittedName>
        <fullName evidence="1">ATP-dependent caseinolytic protease/crotonase family protein</fullName>
    </submittedName>
</protein>
<dbReference type="GO" id="GO:0008233">
    <property type="term" value="F:peptidase activity"/>
    <property type="evidence" value="ECO:0007669"/>
    <property type="project" value="UniProtKB-KW"/>
</dbReference>
<dbReference type="AlphaFoldDB" id="A0A4Y1RWS5"/>
<sequence>MGIIAGRLYYFLNRNSVLDPRLDGLVHFNVNGMQPHDERNEKMRLWRNIFVSSRMKREHPFQDLEELH</sequence>
<name>A0A4Y1RWS5_PRUDU</name>
<gene>
    <name evidence="1" type="ORF">Prudu_021089</name>
</gene>
<evidence type="ECO:0000313" key="1">
    <source>
        <dbReference type="EMBL" id="BBH08794.1"/>
    </source>
</evidence>
<reference evidence="1" key="1">
    <citation type="journal article" date="2019" name="Science">
        <title>Mutation of a bHLH transcription factor allowed almond domestication.</title>
        <authorList>
            <person name="Sanchez-Perez R."/>
            <person name="Pavan S."/>
            <person name="Mazzeo R."/>
            <person name="Moldovan C."/>
            <person name="Aiese Cigliano R."/>
            <person name="Del Cueto J."/>
            <person name="Ricciardi F."/>
            <person name="Lotti C."/>
            <person name="Ricciardi L."/>
            <person name="Dicenta F."/>
            <person name="Lopez-Marques R.L."/>
            <person name="Lindberg Moller B."/>
        </authorList>
    </citation>
    <scope>NUCLEOTIDE SEQUENCE</scope>
</reference>
<dbReference type="GO" id="GO:0006508">
    <property type="term" value="P:proteolysis"/>
    <property type="evidence" value="ECO:0007669"/>
    <property type="project" value="UniProtKB-KW"/>
</dbReference>
<organism evidence="1">
    <name type="scientific">Prunus dulcis</name>
    <name type="common">Almond</name>
    <name type="synonym">Amygdalus dulcis</name>
    <dbReference type="NCBI Taxonomy" id="3755"/>
    <lineage>
        <taxon>Eukaryota</taxon>
        <taxon>Viridiplantae</taxon>
        <taxon>Streptophyta</taxon>
        <taxon>Embryophyta</taxon>
        <taxon>Tracheophyta</taxon>
        <taxon>Spermatophyta</taxon>
        <taxon>Magnoliopsida</taxon>
        <taxon>eudicotyledons</taxon>
        <taxon>Gunneridae</taxon>
        <taxon>Pentapetalae</taxon>
        <taxon>rosids</taxon>
        <taxon>fabids</taxon>
        <taxon>Rosales</taxon>
        <taxon>Rosaceae</taxon>
        <taxon>Amygdaloideae</taxon>
        <taxon>Amygdaleae</taxon>
        <taxon>Prunus</taxon>
    </lineage>
</organism>
<keyword evidence="1" id="KW-0645">Protease</keyword>